<feature type="domain" description="CBP/p300-type HAT" evidence="10">
    <location>
        <begin position="105"/>
        <end position="490"/>
    </location>
</feature>
<dbReference type="GO" id="GO:0008270">
    <property type="term" value="F:zinc ion binding"/>
    <property type="evidence" value="ECO:0007669"/>
    <property type="project" value="UniProtKB-KW"/>
</dbReference>
<reference evidence="11 12" key="1">
    <citation type="submission" date="2020-05" db="EMBL/GenBank/DDBJ databases">
        <title>Vigna angularis (adzuki bean) Var. LongXiaoDou No. 4 denovo assembly.</title>
        <authorList>
            <person name="Xiang H."/>
        </authorList>
    </citation>
    <scope>NUCLEOTIDE SEQUENCE [LARGE SCALE GENOMIC DNA]</scope>
    <source>
        <tissue evidence="11">Leaf</tissue>
    </source>
</reference>
<dbReference type="GO" id="GO:0005634">
    <property type="term" value="C:nucleus"/>
    <property type="evidence" value="ECO:0007669"/>
    <property type="project" value="UniProtKB-SubCell"/>
</dbReference>
<evidence type="ECO:0000256" key="9">
    <source>
        <dbReference type="ARBA" id="ARBA00023242"/>
    </source>
</evidence>
<dbReference type="EC" id="2.3.1.48" evidence="2"/>
<protein>
    <recommendedName>
        <fullName evidence="2">histone acetyltransferase</fullName>
        <ecNumber evidence="2">2.3.1.48</ecNumber>
    </recommendedName>
</protein>
<evidence type="ECO:0000256" key="6">
    <source>
        <dbReference type="ARBA" id="ARBA00022833"/>
    </source>
</evidence>
<dbReference type="SUPFAM" id="SSF57903">
    <property type="entry name" value="FYVE/PHD zinc finger"/>
    <property type="match status" value="1"/>
</dbReference>
<evidence type="ECO:0000256" key="2">
    <source>
        <dbReference type="ARBA" id="ARBA00013184"/>
    </source>
</evidence>
<dbReference type="Proteomes" id="UP000743370">
    <property type="component" value="Unassembled WGS sequence"/>
</dbReference>
<comment type="caution">
    <text evidence="11">The sequence shown here is derived from an EMBL/GenBank/DDBJ whole genome shotgun (WGS) entry which is preliminary data.</text>
</comment>
<dbReference type="InterPro" id="IPR013178">
    <property type="entry name" value="Histone_AcTrfase_Rtt109/CBP"/>
</dbReference>
<keyword evidence="3" id="KW-0808">Transferase</keyword>
<evidence type="ECO:0000313" key="11">
    <source>
        <dbReference type="EMBL" id="KAG2377088.1"/>
    </source>
</evidence>
<dbReference type="SUPFAM" id="SSF57850">
    <property type="entry name" value="RING/U-box"/>
    <property type="match status" value="1"/>
</dbReference>
<accession>A0A8T0JMG7</accession>
<organism evidence="11 12">
    <name type="scientific">Phaseolus angularis</name>
    <name type="common">Azuki bean</name>
    <name type="synonym">Vigna angularis</name>
    <dbReference type="NCBI Taxonomy" id="3914"/>
    <lineage>
        <taxon>Eukaryota</taxon>
        <taxon>Viridiplantae</taxon>
        <taxon>Streptophyta</taxon>
        <taxon>Embryophyta</taxon>
        <taxon>Tracheophyta</taxon>
        <taxon>Spermatophyta</taxon>
        <taxon>Magnoliopsida</taxon>
        <taxon>eudicotyledons</taxon>
        <taxon>Gunneridae</taxon>
        <taxon>Pentapetalae</taxon>
        <taxon>rosids</taxon>
        <taxon>fabids</taxon>
        <taxon>Fabales</taxon>
        <taxon>Fabaceae</taxon>
        <taxon>Papilionoideae</taxon>
        <taxon>50 kb inversion clade</taxon>
        <taxon>NPAAA clade</taxon>
        <taxon>indigoferoid/millettioid clade</taxon>
        <taxon>Phaseoleae</taxon>
        <taxon>Vigna</taxon>
    </lineage>
</organism>
<dbReference type="PANTHER" id="PTHR13808:SF53">
    <property type="entry name" value="HISTONE ACETYLTRANSFERASE HAC2"/>
    <property type="match status" value="1"/>
</dbReference>
<dbReference type="SMART" id="SM01250">
    <property type="entry name" value="KAT11"/>
    <property type="match status" value="1"/>
</dbReference>
<evidence type="ECO:0000256" key="8">
    <source>
        <dbReference type="ARBA" id="ARBA00023163"/>
    </source>
</evidence>
<dbReference type="InterPro" id="IPR011011">
    <property type="entry name" value="Znf_FYVE_PHD"/>
</dbReference>
<dbReference type="GO" id="GO:0003713">
    <property type="term" value="F:transcription coactivator activity"/>
    <property type="evidence" value="ECO:0007669"/>
    <property type="project" value="TreeGrafter"/>
</dbReference>
<dbReference type="GO" id="GO:0005667">
    <property type="term" value="C:transcription regulator complex"/>
    <property type="evidence" value="ECO:0007669"/>
    <property type="project" value="TreeGrafter"/>
</dbReference>
<evidence type="ECO:0000259" key="10">
    <source>
        <dbReference type="PROSITE" id="PS51727"/>
    </source>
</evidence>
<dbReference type="Gene3D" id="3.30.40.10">
    <property type="entry name" value="Zinc/RING finger domain, C3HC4 (zinc finger)"/>
    <property type="match status" value="1"/>
</dbReference>
<proteinExistence type="predicted"/>
<dbReference type="Pfam" id="PF08214">
    <property type="entry name" value="HAT_KAT11"/>
    <property type="match status" value="1"/>
</dbReference>
<evidence type="ECO:0000256" key="1">
    <source>
        <dbReference type="ARBA" id="ARBA00004123"/>
    </source>
</evidence>
<evidence type="ECO:0000256" key="3">
    <source>
        <dbReference type="ARBA" id="ARBA00022679"/>
    </source>
</evidence>
<keyword evidence="8" id="KW-0804">Transcription</keyword>
<dbReference type="InterPro" id="IPR013083">
    <property type="entry name" value="Znf_RING/FYVE/PHD"/>
</dbReference>
<gene>
    <name evidence="11" type="ORF">HKW66_Vig0176620</name>
</gene>
<keyword evidence="4" id="KW-0479">Metal-binding</keyword>
<dbReference type="PROSITE" id="PS51727">
    <property type="entry name" value="CBP_P300_HAT"/>
    <property type="match status" value="1"/>
</dbReference>
<dbReference type="EMBL" id="JABFOF010000010">
    <property type="protein sequence ID" value="KAG2377088.1"/>
    <property type="molecule type" value="Genomic_DNA"/>
</dbReference>
<dbReference type="GO" id="GO:0004402">
    <property type="term" value="F:histone acetyltransferase activity"/>
    <property type="evidence" value="ECO:0007669"/>
    <property type="project" value="InterPro"/>
</dbReference>
<evidence type="ECO:0000256" key="4">
    <source>
        <dbReference type="ARBA" id="ARBA00022723"/>
    </source>
</evidence>
<evidence type="ECO:0000256" key="5">
    <source>
        <dbReference type="ARBA" id="ARBA00022771"/>
    </source>
</evidence>
<dbReference type="GO" id="GO:0000123">
    <property type="term" value="C:histone acetyltransferase complex"/>
    <property type="evidence" value="ECO:0007669"/>
    <property type="project" value="TreeGrafter"/>
</dbReference>
<keyword evidence="9" id="KW-0539">Nucleus</keyword>
<dbReference type="PANTHER" id="PTHR13808">
    <property type="entry name" value="CBP/P300-RELATED"/>
    <property type="match status" value="1"/>
</dbReference>
<dbReference type="GO" id="GO:0031490">
    <property type="term" value="F:chromatin DNA binding"/>
    <property type="evidence" value="ECO:0007669"/>
    <property type="project" value="TreeGrafter"/>
</dbReference>
<evidence type="ECO:0000256" key="7">
    <source>
        <dbReference type="ARBA" id="ARBA00023015"/>
    </source>
</evidence>
<keyword evidence="5" id="KW-0863">Zinc-finger</keyword>
<sequence length="580" mass="66560">MISTNAICVQWQHCTLTLSQFTAFVAAPASGVMHVITIEEKKRTRRIAFVQHAIRIPEWVQCSKCKSWQHHICALYNNTRDLDNSAEYLCLLCCLNENRNDVRVPYDAKDLPRTMLGDHIEGRLLKRLGQIERNKNPEVFVADNLSVRVVLSVDKHIEVKKQFLDIFEEDNYPAEFSYASKVILLFQKIDGVDVCLFAMYAQEFGSECGYPNQRSIYISYLDSVKYFRPEIHISARESLRTFVYHEILIGYLDFCKKRGFTTCYIWSCPPIKGDDYIFYCHPESQKTPKKNQLRHWYHSALRKAVEEDIVVGLSNLYDHFFLPTGKCESKVTAARLPYFDGDFWSDAAMDKASQIEQHTAGNREKMLKLIPNRSLKSMGLVNLSKETAKDILVMQKGLLCAVFFPLDFICHTADSHTSVKGEKHKLCEVLTGRILRDTTKEKDIIFNNGLFDTRYNFLSFCQRNRFQFDSLRRAKYSSMMILHFLSKPIGIICQVCCKPIVSKCYWKCGNCPEFTVCSACHIARGSKCHAHTLSETCSAALSSTGSEKLKQNTAVLQELLDVIKHASQDMKKQAELQHAI</sequence>
<comment type="subcellular location">
    <subcellularLocation>
        <location evidence="1">Nucleus</location>
    </subcellularLocation>
</comment>
<name>A0A8T0JMG7_PHAAN</name>
<dbReference type="InterPro" id="IPR031162">
    <property type="entry name" value="CBP_P300_HAT"/>
</dbReference>
<keyword evidence="7" id="KW-0805">Transcription regulation</keyword>
<dbReference type="GO" id="GO:0045944">
    <property type="term" value="P:positive regulation of transcription by RNA polymerase II"/>
    <property type="evidence" value="ECO:0007669"/>
    <property type="project" value="TreeGrafter"/>
</dbReference>
<dbReference type="AlphaFoldDB" id="A0A8T0JMG7"/>
<keyword evidence="6" id="KW-0862">Zinc</keyword>
<evidence type="ECO:0000313" key="12">
    <source>
        <dbReference type="Proteomes" id="UP000743370"/>
    </source>
</evidence>